<evidence type="ECO:0000259" key="2">
    <source>
        <dbReference type="Pfam" id="PF01408"/>
    </source>
</evidence>
<comment type="caution">
    <text evidence="4">The sequence shown here is derived from an EMBL/GenBank/DDBJ whole genome shotgun (WGS) entry which is preliminary data.</text>
</comment>
<dbReference type="Gene3D" id="3.40.50.720">
    <property type="entry name" value="NAD(P)-binding Rossmann-like Domain"/>
    <property type="match status" value="1"/>
</dbReference>
<evidence type="ECO:0000313" key="4">
    <source>
        <dbReference type="EMBL" id="EEX68519.1"/>
    </source>
</evidence>
<feature type="domain" description="Gfo/Idh/MocA-like oxidoreductase C-terminal" evidence="3">
    <location>
        <begin position="175"/>
        <end position="405"/>
    </location>
</feature>
<dbReference type="HOGENOM" id="CLU_023194_17_1_9"/>
<dbReference type="eggNOG" id="COG0673">
    <property type="taxonomic scope" value="Bacteria"/>
</dbReference>
<dbReference type="Gene3D" id="3.30.360.10">
    <property type="entry name" value="Dihydrodipicolinate Reductase, domain 2"/>
    <property type="match status" value="1"/>
</dbReference>
<dbReference type="SUPFAM" id="SSF55347">
    <property type="entry name" value="Glyceraldehyde-3-phosphate dehydrogenase-like, C-terminal domain"/>
    <property type="match status" value="1"/>
</dbReference>
<name>C9KN96_9FIRM</name>
<dbReference type="Pfam" id="PF02894">
    <property type="entry name" value="GFO_IDH_MocA_C"/>
    <property type="match status" value="1"/>
</dbReference>
<dbReference type="GO" id="GO:0000166">
    <property type="term" value="F:nucleotide binding"/>
    <property type="evidence" value="ECO:0007669"/>
    <property type="project" value="InterPro"/>
</dbReference>
<dbReference type="SUPFAM" id="SSF51735">
    <property type="entry name" value="NAD(P)-binding Rossmann-fold domains"/>
    <property type="match status" value="1"/>
</dbReference>
<reference evidence="4" key="1">
    <citation type="submission" date="2009-09" db="EMBL/GenBank/DDBJ databases">
        <authorList>
            <person name="Weinstock G."/>
            <person name="Sodergren E."/>
            <person name="Clifton S."/>
            <person name="Fulton L."/>
            <person name="Fulton B."/>
            <person name="Courtney L."/>
            <person name="Fronick C."/>
            <person name="Harrison M."/>
            <person name="Strong C."/>
            <person name="Farmer C."/>
            <person name="Delahaunty K."/>
            <person name="Markovic C."/>
            <person name="Hall O."/>
            <person name="Minx P."/>
            <person name="Tomlinson C."/>
            <person name="Mitreva M."/>
            <person name="Nelson J."/>
            <person name="Hou S."/>
            <person name="Wollam A."/>
            <person name="Pepin K.H."/>
            <person name="Johnson M."/>
            <person name="Bhonagiri V."/>
            <person name="Nash W.E."/>
            <person name="Warren W."/>
            <person name="Chinwalla A."/>
            <person name="Mardis E.R."/>
            <person name="Wilson R.K."/>
        </authorList>
    </citation>
    <scope>NUCLEOTIDE SEQUENCE [LARGE SCALE GENOMIC DNA]</scope>
    <source>
        <strain evidence="4">DSM 20544</strain>
    </source>
</reference>
<dbReference type="Pfam" id="PF01408">
    <property type="entry name" value="GFO_IDH_MocA"/>
    <property type="match status" value="1"/>
</dbReference>
<protein>
    <submittedName>
        <fullName evidence="4">Oxidoreductase, NAD-binding domain protein</fullName>
    </submittedName>
</protein>
<comment type="similarity">
    <text evidence="1">Belongs to the Gfo/Idh/MocA family.</text>
</comment>
<dbReference type="InterPro" id="IPR051317">
    <property type="entry name" value="Gfo/Idh/MocA_oxidoreduct"/>
</dbReference>
<dbReference type="InterPro" id="IPR036291">
    <property type="entry name" value="NAD(P)-bd_dom_sf"/>
</dbReference>
<dbReference type="Proteomes" id="UP000003671">
    <property type="component" value="Unassembled WGS sequence"/>
</dbReference>
<evidence type="ECO:0000313" key="5">
    <source>
        <dbReference type="Proteomes" id="UP000003671"/>
    </source>
</evidence>
<dbReference type="PATRIC" id="fig|500635.8.peg.1307"/>
<gene>
    <name evidence="4" type="ORF">MITSMUL_04583</name>
</gene>
<accession>C9KN96</accession>
<feature type="domain" description="Gfo/Idh/MocA-like oxidoreductase N-terminal" evidence="2">
    <location>
        <begin position="32"/>
        <end position="163"/>
    </location>
</feature>
<dbReference type="AlphaFoldDB" id="C9KN96"/>
<organism evidence="4 5">
    <name type="scientific">Mitsuokella multacida DSM 20544</name>
    <dbReference type="NCBI Taxonomy" id="500635"/>
    <lineage>
        <taxon>Bacteria</taxon>
        <taxon>Bacillati</taxon>
        <taxon>Bacillota</taxon>
        <taxon>Negativicutes</taxon>
        <taxon>Selenomonadales</taxon>
        <taxon>Selenomonadaceae</taxon>
        <taxon>Mitsuokella</taxon>
    </lineage>
</organism>
<evidence type="ECO:0000259" key="3">
    <source>
        <dbReference type="Pfam" id="PF02894"/>
    </source>
</evidence>
<dbReference type="InterPro" id="IPR000683">
    <property type="entry name" value="Gfo/Idh/MocA-like_OxRdtase_N"/>
</dbReference>
<dbReference type="PANTHER" id="PTHR43708:SF3">
    <property type="entry name" value="OXIDOREDUCTASE"/>
    <property type="match status" value="1"/>
</dbReference>
<sequence length="406" mass="45423">MRWVYQEFAWTKRKRKGEFIMINGEKVLDHPIRWAMVGGGRGSQIGYIHRSAALRDRSFELVAGAFDINPERGKDFGIQLGVNPDRCYPDYKTMLAEEAKRGDDKIEAVTIAVPNGLHYEVCKAVLEAGFHAVCEKPLCFTTEQAEELVHLADSKGLVVGVTYGYSGHQLIEQARQMVLHGDLGEIRLVKMQFPFGAYNTPVEETNSAARWRMDPTKAGPSFVLGDVGTHPLFLAETMVPDFEIESLMCTTKSFIPTRKLEDNAFVIMNLKGGAQATCWASAINCGALHGQKVRIVGSKASVEWYDERPNQLTYEIEGEPVRILERGGAYLYPSARAEDRISGGHTEGLFDAWSNLYRRFAIAMEKANKGEKVDFWYPDVHAGAEGVKWVEKCVESAKKGAVWVKY</sequence>
<dbReference type="STRING" id="500635.MITSMUL_04583"/>
<dbReference type="InterPro" id="IPR004104">
    <property type="entry name" value="Gfo/Idh/MocA-like_OxRdtase_C"/>
</dbReference>
<evidence type="ECO:0000256" key="1">
    <source>
        <dbReference type="ARBA" id="ARBA00010928"/>
    </source>
</evidence>
<keyword evidence="5" id="KW-1185">Reference proteome</keyword>
<dbReference type="EMBL" id="ABWK02000017">
    <property type="protein sequence ID" value="EEX68519.1"/>
    <property type="molecule type" value="Genomic_DNA"/>
</dbReference>
<proteinExistence type="inferred from homology"/>
<dbReference type="PANTHER" id="PTHR43708">
    <property type="entry name" value="CONSERVED EXPRESSED OXIDOREDUCTASE (EUROFUNG)"/>
    <property type="match status" value="1"/>
</dbReference>